<reference evidence="2 3" key="1">
    <citation type="journal article" date="2017" name="Int. J. Syst. Evol. Microbiol.">
        <title>Photobacterium alginatilyticum sp. nov., a marine bacterium isolated from bottom seawater.</title>
        <authorList>
            <person name="Wang X."/>
            <person name="Wang Y."/>
            <person name="Yang X."/>
            <person name="Sun H."/>
            <person name="Li B."/>
            <person name="Zhang X.H."/>
        </authorList>
    </citation>
    <scope>NUCLEOTIDE SEQUENCE [LARGE SCALE GENOMIC DNA]</scope>
    <source>
        <strain evidence="2 3">P03D4</strain>
    </source>
</reference>
<sequence>MSDSFCRPYKNPRTGNNTYGGAARNGRLKTLGGVDEIVKRTTERAIDAFLNDADSNDESNFK</sequence>
<protein>
    <submittedName>
        <fullName evidence="2">Uncharacterized protein</fullName>
    </submittedName>
</protein>
<evidence type="ECO:0000313" key="2">
    <source>
        <dbReference type="EMBL" id="NBI56251.1"/>
    </source>
</evidence>
<feature type="region of interest" description="Disordered" evidence="1">
    <location>
        <begin position="1"/>
        <end position="23"/>
    </location>
</feature>
<dbReference type="Proteomes" id="UP000738517">
    <property type="component" value="Unassembled WGS sequence"/>
</dbReference>
<proteinExistence type="predicted"/>
<gene>
    <name evidence="2" type="ORF">EIZ48_27575</name>
</gene>
<evidence type="ECO:0000256" key="1">
    <source>
        <dbReference type="SAM" id="MobiDB-lite"/>
    </source>
</evidence>
<accession>A0ABW9YQW5</accession>
<name>A0ABW9YQW5_9GAMM</name>
<evidence type="ECO:0000313" key="3">
    <source>
        <dbReference type="Proteomes" id="UP000738517"/>
    </source>
</evidence>
<comment type="caution">
    <text evidence="2">The sequence shown here is derived from an EMBL/GenBank/DDBJ whole genome shotgun (WGS) entry which is preliminary data.</text>
</comment>
<dbReference type="RefSeq" id="WP_160658519.1">
    <property type="nucleotide sequence ID" value="NZ_RSEJ01000061.1"/>
</dbReference>
<organism evidence="2 3">
    <name type="scientific">Photobacterium alginatilyticum</name>
    <dbReference type="NCBI Taxonomy" id="1775171"/>
    <lineage>
        <taxon>Bacteria</taxon>
        <taxon>Pseudomonadati</taxon>
        <taxon>Pseudomonadota</taxon>
        <taxon>Gammaproteobacteria</taxon>
        <taxon>Vibrionales</taxon>
        <taxon>Vibrionaceae</taxon>
        <taxon>Photobacterium</taxon>
    </lineage>
</organism>
<keyword evidence="3" id="KW-1185">Reference proteome</keyword>
<dbReference type="EMBL" id="RSEJ01000061">
    <property type="protein sequence ID" value="NBI56251.1"/>
    <property type="molecule type" value="Genomic_DNA"/>
</dbReference>